<protein>
    <submittedName>
        <fullName evidence="1">Uncharacterized protein</fullName>
    </submittedName>
</protein>
<keyword evidence="2" id="KW-1185">Reference proteome</keyword>
<name>A0A498RBP3_9FIRM</name>
<gene>
    <name evidence="1" type="ORF">LUCI_2818</name>
</gene>
<dbReference type="Proteomes" id="UP000277811">
    <property type="component" value="Unassembled WGS sequence"/>
</dbReference>
<evidence type="ECO:0000313" key="1">
    <source>
        <dbReference type="EMBL" id="VBB07553.1"/>
    </source>
</evidence>
<sequence length="65" mass="7300">MYDRENEDTMIDAQSFLAWLQSRLDGLGRYNTGNYNMYLAGAAKSYEVMIKLVQSGAITKKGTCP</sequence>
<evidence type="ECO:0000313" key="2">
    <source>
        <dbReference type="Proteomes" id="UP000277811"/>
    </source>
</evidence>
<accession>A0A498RBP3</accession>
<proteinExistence type="predicted"/>
<reference evidence="1 2" key="1">
    <citation type="submission" date="2018-06" db="EMBL/GenBank/DDBJ databases">
        <authorList>
            <person name="Strepis N."/>
        </authorList>
    </citation>
    <scope>NUCLEOTIDE SEQUENCE [LARGE SCALE GENOMIC DNA]</scope>
    <source>
        <strain evidence="1">LUCI</strain>
    </source>
</reference>
<dbReference type="EMBL" id="UPPP01000076">
    <property type="protein sequence ID" value="VBB07553.1"/>
    <property type="molecule type" value="Genomic_DNA"/>
</dbReference>
<organism evidence="1 2">
    <name type="scientific">Lucifera butyrica</name>
    <dbReference type="NCBI Taxonomy" id="1351585"/>
    <lineage>
        <taxon>Bacteria</taxon>
        <taxon>Bacillati</taxon>
        <taxon>Bacillota</taxon>
        <taxon>Negativicutes</taxon>
        <taxon>Veillonellales</taxon>
        <taxon>Veillonellaceae</taxon>
        <taxon>Lucifera</taxon>
    </lineage>
</organism>
<dbReference type="AlphaFoldDB" id="A0A498RBP3"/>